<evidence type="ECO:0000259" key="1">
    <source>
        <dbReference type="Pfam" id="PF02625"/>
    </source>
</evidence>
<organism evidence="3 4">
    <name type="scientific">Phototrophicus methaneseepsis</name>
    <dbReference type="NCBI Taxonomy" id="2710758"/>
    <lineage>
        <taxon>Bacteria</taxon>
        <taxon>Bacillati</taxon>
        <taxon>Chloroflexota</taxon>
        <taxon>Candidatus Thermofontia</taxon>
        <taxon>Phototrophicales</taxon>
        <taxon>Phototrophicaceae</taxon>
        <taxon>Phototrophicus</taxon>
    </lineage>
</organism>
<dbReference type="AlphaFoldDB" id="A0A7S8E6Y3"/>
<evidence type="ECO:0000313" key="4">
    <source>
        <dbReference type="Proteomes" id="UP000594468"/>
    </source>
</evidence>
<feature type="domain" description="XdhC Rossmann" evidence="2">
    <location>
        <begin position="111"/>
        <end position="254"/>
    </location>
</feature>
<dbReference type="Pfam" id="PF13478">
    <property type="entry name" value="XdhC_C"/>
    <property type="match status" value="1"/>
</dbReference>
<dbReference type="KEGG" id="pmet:G4Y79_17580"/>
<dbReference type="EMBL" id="CP062983">
    <property type="protein sequence ID" value="QPC81489.1"/>
    <property type="molecule type" value="Genomic_DNA"/>
</dbReference>
<dbReference type="Proteomes" id="UP000594468">
    <property type="component" value="Chromosome"/>
</dbReference>
<accession>A0A7S8E6Y3</accession>
<dbReference type="InterPro" id="IPR052698">
    <property type="entry name" value="MoCofactor_Util/Proc"/>
</dbReference>
<keyword evidence="4" id="KW-1185">Reference proteome</keyword>
<dbReference type="SUPFAM" id="SSF51735">
    <property type="entry name" value="NAD(P)-binding Rossmann-fold domains"/>
    <property type="match status" value="1"/>
</dbReference>
<evidence type="ECO:0000259" key="2">
    <source>
        <dbReference type="Pfam" id="PF13478"/>
    </source>
</evidence>
<gene>
    <name evidence="3" type="ORF">G4Y79_17580</name>
</gene>
<reference evidence="3 4" key="1">
    <citation type="submission" date="2020-02" db="EMBL/GenBank/DDBJ databases">
        <authorList>
            <person name="Zheng R.K."/>
            <person name="Sun C.M."/>
        </authorList>
    </citation>
    <scope>NUCLEOTIDE SEQUENCE [LARGE SCALE GENOMIC DNA]</scope>
    <source>
        <strain evidence="4">rifampicinis</strain>
    </source>
</reference>
<dbReference type="InterPro" id="IPR003777">
    <property type="entry name" value="XdhC_CoxI"/>
</dbReference>
<dbReference type="InterPro" id="IPR036291">
    <property type="entry name" value="NAD(P)-bd_dom_sf"/>
</dbReference>
<dbReference type="RefSeq" id="WP_195169562.1">
    <property type="nucleotide sequence ID" value="NZ_CP062983.1"/>
</dbReference>
<dbReference type="PANTHER" id="PTHR30388">
    <property type="entry name" value="ALDEHYDE OXIDOREDUCTASE MOLYBDENUM COFACTOR ASSEMBLY PROTEIN"/>
    <property type="match status" value="1"/>
</dbReference>
<feature type="domain" description="XdhC- CoxI" evidence="1">
    <location>
        <begin position="16"/>
        <end position="81"/>
    </location>
</feature>
<dbReference type="PANTHER" id="PTHR30388:SF6">
    <property type="entry name" value="XANTHINE DEHYDROGENASE SUBUNIT A-RELATED"/>
    <property type="match status" value="1"/>
</dbReference>
<sequence length="286" mass="30156">MADDNRDVYEALLAAHDAGASVALATIIQTQGSIPRHSGSKMLVYQDGHIVGTIGGGSMESRVIEEAIAAIADGEARIKTYNLNNPADGDPGICGGTARIYIEPLNTAPTLLVIGAGHVGKAVAELGKWMGYRVVVTDDRPGFASEANVSGMDVYVECAVEAVVEQVPITARTYVAAVTRGLPIDVNLIPALLATPSPYIGLIGSRRRWALTVAALKEKYGLTHDQLSRVRSPIGLELEAETPKEIALSILAEITMVRRGGTGTPMHWMGSADANAPVEYVGDEAK</sequence>
<protein>
    <submittedName>
        <fullName evidence="3">XdhC family protein</fullName>
    </submittedName>
</protein>
<dbReference type="Pfam" id="PF02625">
    <property type="entry name" value="XdhC_CoxI"/>
    <property type="match status" value="1"/>
</dbReference>
<dbReference type="Gene3D" id="3.40.50.720">
    <property type="entry name" value="NAD(P)-binding Rossmann-like Domain"/>
    <property type="match status" value="1"/>
</dbReference>
<evidence type="ECO:0000313" key="3">
    <source>
        <dbReference type="EMBL" id="QPC81489.1"/>
    </source>
</evidence>
<proteinExistence type="predicted"/>
<name>A0A7S8E6Y3_9CHLR</name>
<dbReference type="InterPro" id="IPR027051">
    <property type="entry name" value="XdhC_Rossmann_dom"/>
</dbReference>